<keyword evidence="1" id="KW-0732">Signal</keyword>
<feature type="domain" description="TonB C-terminal" evidence="2">
    <location>
        <begin position="89"/>
        <end position="154"/>
    </location>
</feature>
<dbReference type="InterPro" id="IPR037682">
    <property type="entry name" value="TonB_C"/>
</dbReference>
<proteinExistence type="predicted"/>
<accession>A0ABW5ZRS8</accession>
<protein>
    <submittedName>
        <fullName evidence="3">Energy transducer TonB</fullName>
    </submittedName>
</protein>
<feature type="signal peptide" evidence="1">
    <location>
        <begin position="1"/>
        <end position="18"/>
    </location>
</feature>
<dbReference type="EMBL" id="JBHUOS010000007">
    <property type="protein sequence ID" value="MFD2915637.1"/>
    <property type="molecule type" value="Genomic_DNA"/>
</dbReference>
<dbReference type="RefSeq" id="WP_194509472.1">
    <property type="nucleotide sequence ID" value="NZ_JADILU010000008.1"/>
</dbReference>
<evidence type="ECO:0000256" key="1">
    <source>
        <dbReference type="SAM" id="SignalP"/>
    </source>
</evidence>
<dbReference type="Gene3D" id="3.30.1150.10">
    <property type="match status" value="1"/>
</dbReference>
<gene>
    <name evidence="3" type="ORF">ACFS29_08305</name>
</gene>
<feature type="chain" id="PRO_5045183420" evidence="1">
    <location>
        <begin position="19"/>
        <end position="164"/>
    </location>
</feature>
<dbReference type="Proteomes" id="UP001597548">
    <property type="component" value="Unassembled WGS sequence"/>
</dbReference>
<reference evidence="4" key="1">
    <citation type="journal article" date="2019" name="Int. J. Syst. Evol. Microbiol.">
        <title>The Global Catalogue of Microorganisms (GCM) 10K type strain sequencing project: providing services to taxonomists for standard genome sequencing and annotation.</title>
        <authorList>
            <consortium name="The Broad Institute Genomics Platform"/>
            <consortium name="The Broad Institute Genome Sequencing Center for Infectious Disease"/>
            <person name="Wu L."/>
            <person name="Ma J."/>
        </authorList>
    </citation>
    <scope>NUCLEOTIDE SEQUENCE [LARGE SCALE GENOMIC DNA]</scope>
    <source>
        <strain evidence="4">KCTC 32514</strain>
    </source>
</reference>
<sequence>MKVFCTLFFILIFALSYAQDSIPKSELPVKLIQQDGKIKVVPFATVEKVPVYMGCEEQLSNEELKKCMSDKITLFIHKKFNANVAKRLKLNKKDVRITVLFKINEHGDIENIMARGPHPKLEQEATRVVKSLPKMSKPGMQDGKPVIVPYMLPILVTQKKRSSN</sequence>
<organism evidence="3 4">
    <name type="scientific">Psychroserpens luteus</name>
    <dbReference type="NCBI Taxonomy" id="1434066"/>
    <lineage>
        <taxon>Bacteria</taxon>
        <taxon>Pseudomonadati</taxon>
        <taxon>Bacteroidota</taxon>
        <taxon>Flavobacteriia</taxon>
        <taxon>Flavobacteriales</taxon>
        <taxon>Flavobacteriaceae</taxon>
        <taxon>Psychroserpens</taxon>
    </lineage>
</organism>
<evidence type="ECO:0000259" key="2">
    <source>
        <dbReference type="Pfam" id="PF03544"/>
    </source>
</evidence>
<evidence type="ECO:0000313" key="3">
    <source>
        <dbReference type="EMBL" id="MFD2915637.1"/>
    </source>
</evidence>
<evidence type="ECO:0000313" key="4">
    <source>
        <dbReference type="Proteomes" id="UP001597548"/>
    </source>
</evidence>
<comment type="caution">
    <text evidence="3">The sequence shown here is derived from an EMBL/GenBank/DDBJ whole genome shotgun (WGS) entry which is preliminary data.</text>
</comment>
<dbReference type="Pfam" id="PF03544">
    <property type="entry name" value="TonB_C"/>
    <property type="match status" value="1"/>
</dbReference>
<keyword evidence="4" id="KW-1185">Reference proteome</keyword>
<name>A0ABW5ZRS8_9FLAO</name>